<dbReference type="OMA" id="SPCRIWL"/>
<gene>
    <name evidence="17" type="primary">AUGUSTUS-3.0.2_33333</name>
    <name evidence="17" type="ORF">TcasGA2_TC033333</name>
</gene>
<evidence type="ECO:0000256" key="15">
    <source>
        <dbReference type="RuleBase" id="RU000461"/>
    </source>
</evidence>
<dbReference type="SUPFAM" id="SSF48264">
    <property type="entry name" value="Cytochrome P450"/>
    <property type="match status" value="1"/>
</dbReference>
<protein>
    <submittedName>
        <fullName evidence="17">Cytochrome P450 4c3-like Protein</fullName>
    </submittedName>
</protein>
<dbReference type="PRINTS" id="PR00463">
    <property type="entry name" value="EP450I"/>
</dbReference>
<evidence type="ECO:0000313" key="17">
    <source>
        <dbReference type="EMBL" id="KYB27140.1"/>
    </source>
</evidence>
<keyword evidence="12 15" id="KW-0503">Monooxygenase</keyword>
<keyword evidence="16" id="KW-1133">Transmembrane helix</keyword>
<feature type="binding site" description="axial binding residue" evidence="14">
    <location>
        <position position="444"/>
    </location>
    <ligand>
        <name>heme</name>
        <dbReference type="ChEBI" id="CHEBI:30413"/>
    </ligand>
    <ligandPart>
        <name>Fe</name>
        <dbReference type="ChEBI" id="CHEBI:18248"/>
    </ligandPart>
</feature>
<organism evidence="17 18">
    <name type="scientific">Tribolium castaneum</name>
    <name type="common">Red flour beetle</name>
    <dbReference type="NCBI Taxonomy" id="7070"/>
    <lineage>
        <taxon>Eukaryota</taxon>
        <taxon>Metazoa</taxon>
        <taxon>Ecdysozoa</taxon>
        <taxon>Arthropoda</taxon>
        <taxon>Hexapoda</taxon>
        <taxon>Insecta</taxon>
        <taxon>Pterygota</taxon>
        <taxon>Neoptera</taxon>
        <taxon>Endopterygota</taxon>
        <taxon>Coleoptera</taxon>
        <taxon>Polyphaga</taxon>
        <taxon>Cucujiformia</taxon>
        <taxon>Tenebrionidae</taxon>
        <taxon>Tenebrionidae incertae sedis</taxon>
        <taxon>Tribolium</taxon>
    </lineage>
</organism>
<dbReference type="STRING" id="7070.A0A139WGM5"/>
<dbReference type="KEGG" id="tca:662193"/>
<keyword evidence="6 14" id="KW-0349">Heme</keyword>
<dbReference type="PANTHER" id="PTHR24291">
    <property type="entry name" value="CYTOCHROME P450 FAMILY 4"/>
    <property type="match status" value="1"/>
</dbReference>
<dbReference type="EMBL" id="KQ971344">
    <property type="protein sequence ID" value="KYB27140.1"/>
    <property type="molecule type" value="Genomic_DNA"/>
</dbReference>
<feature type="transmembrane region" description="Helical" evidence="16">
    <location>
        <begin position="6"/>
        <end position="25"/>
    </location>
</feature>
<evidence type="ECO:0000256" key="10">
    <source>
        <dbReference type="ARBA" id="ARBA00023002"/>
    </source>
</evidence>
<comment type="similarity">
    <text evidence="5 15">Belongs to the cytochrome P450 family.</text>
</comment>
<evidence type="ECO:0000256" key="6">
    <source>
        <dbReference type="ARBA" id="ARBA00022617"/>
    </source>
</evidence>
<keyword evidence="18" id="KW-1185">Reference proteome</keyword>
<keyword evidence="11 14" id="KW-0408">Iron</keyword>
<reference evidence="17 18" key="2">
    <citation type="journal article" date="2010" name="Nucleic Acids Res.">
        <title>BeetleBase in 2010: revisions to provide comprehensive genomic information for Tribolium castaneum.</title>
        <authorList>
            <person name="Kim H.S."/>
            <person name="Murphy T."/>
            <person name="Xia J."/>
            <person name="Caragea D."/>
            <person name="Park Y."/>
            <person name="Beeman R.W."/>
            <person name="Lorenzen M.D."/>
            <person name="Butcher S."/>
            <person name="Manak J.R."/>
            <person name="Brown S.J."/>
        </authorList>
    </citation>
    <scope>GENOME REANNOTATION</scope>
    <source>
        <strain evidence="17 18">Georgia GA2</strain>
    </source>
</reference>
<sequence length="508" mass="59191">MKKTEFTITTILSLVILVLVFFFFIKYHWNRRWLYYHAMKLPGPWALPILGSAHLFHGGYDDMYQAMLRLTKSQPPLFKIWLGQDLIFVTSRPEDCEIILSKCFTKGKFATFMDPIFWEGLLTAPAIKWKSHRKIINPSFNIQILNSFIGVFNKHSKKLVEKMRKHAGSDSVDVSYWLFRNTIDISCETLMDIDADLIKGQEEYIDDCIKAEKYSSTRMIGVWYHPEFIWKHSPLGKLTKATSDKILDFVRKIIKLKKLEPEPLLKNCGDFPDDSMRKKHFLNNLLKMSENMTDDDILEETQTMLVAASETTALTMATVLLTLAIFPQVQEKIYEELDAILWNTDEITLEHINKMVYLEAVIKETMRILPTVPFINRRMTEDLHLNDCVVPTGSNIIISIKNIHDSPLLWENPDKFDPERFLTERDPNRSRCAFMPFGYGPRNCIGFKFAMLSMKVMMASLLKNFTFEPAVYKSIAEIECFYNIVAKPKKGYKVKFSERKLYNNNDKL</sequence>
<dbReference type="Pfam" id="PF00067">
    <property type="entry name" value="p450"/>
    <property type="match status" value="1"/>
</dbReference>
<evidence type="ECO:0000256" key="8">
    <source>
        <dbReference type="ARBA" id="ARBA00022824"/>
    </source>
</evidence>
<evidence type="ECO:0000256" key="5">
    <source>
        <dbReference type="ARBA" id="ARBA00010617"/>
    </source>
</evidence>
<evidence type="ECO:0000256" key="11">
    <source>
        <dbReference type="ARBA" id="ARBA00023004"/>
    </source>
</evidence>
<dbReference type="InParanoid" id="A0A139WGM5"/>
<dbReference type="GO" id="GO:0005789">
    <property type="term" value="C:endoplasmic reticulum membrane"/>
    <property type="evidence" value="ECO:0007669"/>
    <property type="project" value="UniProtKB-SubCell"/>
</dbReference>
<dbReference type="PROSITE" id="PS00086">
    <property type="entry name" value="CYTOCHROME_P450"/>
    <property type="match status" value="1"/>
</dbReference>
<evidence type="ECO:0000313" key="18">
    <source>
        <dbReference type="Proteomes" id="UP000007266"/>
    </source>
</evidence>
<keyword evidence="7 14" id="KW-0479">Metal-binding</keyword>
<dbReference type="GO" id="GO:0016705">
    <property type="term" value="F:oxidoreductase activity, acting on paired donors, with incorporation or reduction of molecular oxygen"/>
    <property type="evidence" value="ECO:0007669"/>
    <property type="project" value="InterPro"/>
</dbReference>
<dbReference type="InterPro" id="IPR036396">
    <property type="entry name" value="Cyt_P450_sf"/>
</dbReference>
<comment type="cofactor">
    <cofactor evidence="1 14">
        <name>heme</name>
        <dbReference type="ChEBI" id="CHEBI:30413"/>
    </cofactor>
</comment>
<evidence type="ECO:0000256" key="7">
    <source>
        <dbReference type="ARBA" id="ARBA00022723"/>
    </source>
</evidence>
<dbReference type="GO" id="GO:0005506">
    <property type="term" value="F:iron ion binding"/>
    <property type="evidence" value="ECO:0007669"/>
    <property type="project" value="InterPro"/>
</dbReference>
<evidence type="ECO:0000256" key="2">
    <source>
        <dbReference type="ARBA" id="ARBA00003690"/>
    </source>
</evidence>
<evidence type="ECO:0000256" key="14">
    <source>
        <dbReference type="PIRSR" id="PIRSR602401-1"/>
    </source>
</evidence>
<evidence type="ECO:0000256" key="16">
    <source>
        <dbReference type="SAM" id="Phobius"/>
    </source>
</evidence>
<dbReference type="GO" id="GO:0004497">
    <property type="term" value="F:monooxygenase activity"/>
    <property type="evidence" value="ECO:0007669"/>
    <property type="project" value="UniProtKB-KW"/>
</dbReference>
<dbReference type="PANTHER" id="PTHR24291:SF189">
    <property type="entry name" value="CYTOCHROME P450 4C3-RELATED"/>
    <property type="match status" value="1"/>
</dbReference>
<keyword evidence="9" id="KW-0492">Microsome</keyword>
<proteinExistence type="inferred from homology"/>
<dbReference type="Proteomes" id="UP000007266">
    <property type="component" value="Linkage group 6"/>
</dbReference>
<dbReference type="OrthoDB" id="1470350at2759"/>
<keyword evidence="13 16" id="KW-0472">Membrane</keyword>
<evidence type="ECO:0000256" key="12">
    <source>
        <dbReference type="ARBA" id="ARBA00023033"/>
    </source>
</evidence>
<dbReference type="Gene3D" id="1.10.630.10">
    <property type="entry name" value="Cytochrome P450"/>
    <property type="match status" value="1"/>
</dbReference>
<evidence type="ECO:0000256" key="3">
    <source>
        <dbReference type="ARBA" id="ARBA00004174"/>
    </source>
</evidence>
<evidence type="ECO:0000256" key="1">
    <source>
        <dbReference type="ARBA" id="ARBA00001971"/>
    </source>
</evidence>
<dbReference type="InterPro" id="IPR017972">
    <property type="entry name" value="Cyt_P450_CS"/>
</dbReference>
<dbReference type="AlphaFoldDB" id="A0A139WGM5"/>
<evidence type="ECO:0000256" key="4">
    <source>
        <dbReference type="ARBA" id="ARBA00004406"/>
    </source>
</evidence>
<keyword evidence="16" id="KW-0812">Transmembrane</keyword>
<accession>A0A139WGM5</accession>
<dbReference type="GO" id="GO:0020037">
    <property type="term" value="F:heme binding"/>
    <property type="evidence" value="ECO:0007669"/>
    <property type="project" value="InterPro"/>
</dbReference>
<comment type="subcellular location">
    <subcellularLocation>
        <location evidence="4">Endoplasmic reticulum membrane</location>
        <topology evidence="4">Peripheral membrane protein</topology>
    </subcellularLocation>
    <subcellularLocation>
        <location evidence="3">Microsome membrane</location>
        <topology evidence="3">Peripheral membrane protein</topology>
    </subcellularLocation>
</comment>
<dbReference type="eggNOG" id="KOG0157">
    <property type="taxonomic scope" value="Eukaryota"/>
</dbReference>
<dbReference type="InterPro" id="IPR002401">
    <property type="entry name" value="Cyt_P450_E_grp-I"/>
</dbReference>
<comment type="function">
    <text evidence="2">May be involved in the metabolism of insect hormones and in the breakdown of synthetic insecticides.</text>
</comment>
<dbReference type="FunCoup" id="A0A139WGM5">
    <property type="interactions" value="1"/>
</dbReference>
<reference evidence="17 18" key="1">
    <citation type="journal article" date="2008" name="Nature">
        <title>The genome of the model beetle and pest Tribolium castaneum.</title>
        <authorList>
            <consortium name="Tribolium Genome Sequencing Consortium"/>
            <person name="Richards S."/>
            <person name="Gibbs R.A."/>
            <person name="Weinstock G.M."/>
            <person name="Brown S.J."/>
            <person name="Denell R."/>
            <person name="Beeman R.W."/>
            <person name="Gibbs R."/>
            <person name="Beeman R.W."/>
            <person name="Brown S.J."/>
            <person name="Bucher G."/>
            <person name="Friedrich M."/>
            <person name="Grimmelikhuijzen C.J."/>
            <person name="Klingler M."/>
            <person name="Lorenzen M."/>
            <person name="Richards S."/>
            <person name="Roth S."/>
            <person name="Schroder R."/>
            <person name="Tautz D."/>
            <person name="Zdobnov E.M."/>
            <person name="Muzny D."/>
            <person name="Gibbs R.A."/>
            <person name="Weinstock G.M."/>
            <person name="Attaway T."/>
            <person name="Bell S."/>
            <person name="Buhay C.J."/>
            <person name="Chandrabose M.N."/>
            <person name="Chavez D."/>
            <person name="Clerk-Blankenburg K.P."/>
            <person name="Cree A."/>
            <person name="Dao M."/>
            <person name="Davis C."/>
            <person name="Chacko J."/>
            <person name="Dinh H."/>
            <person name="Dugan-Rocha S."/>
            <person name="Fowler G."/>
            <person name="Garner T.T."/>
            <person name="Garnes J."/>
            <person name="Gnirke A."/>
            <person name="Hawes A."/>
            <person name="Hernandez J."/>
            <person name="Hines S."/>
            <person name="Holder M."/>
            <person name="Hume J."/>
            <person name="Jhangiani S.N."/>
            <person name="Joshi V."/>
            <person name="Khan Z.M."/>
            <person name="Jackson L."/>
            <person name="Kovar C."/>
            <person name="Kowis A."/>
            <person name="Lee S."/>
            <person name="Lewis L.R."/>
            <person name="Margolis J."/>
            <person name="Morgan M."/>
            <person name="Nazareth L.V."/>
            <person name="Nguyen N."/>
            <person name="Okwuonu G."/>
            <person name="Parker D."/>
            <person name="Richards S."/>
            <person name="Ruiz S.J."/>
            <person name="Santibanez J."/>
            <person name="Savard J."/>
            <person name="Scherer S.E."/>
            <person name="Schneider B."/>
            <person name="Sodergren E."/>
            <person name="Tautz D."/>
            <person name="Vattahil S."/>
            <person name="Villasana D."/>
            <person name="White C.S."/>
            <person name="Wright R."/>
            <person name="Park Y."/>
            <person name="Beeman R.W."/>
            <person name="Lord J."/>
            <person name="Oppert B."/>
            <person name="Lorenzen M."/>
            <person name="Brown S."/>
            <person name="Wang L."/>
            <person name="Savard J."/>
            <person name="Tautz D."/>
            <person name="Richards S."/>
            <person name="Weinstock G."/>
            <person name="Gibbs R.A."/>
            <person name="Liu Y."/>
            <person name="Worley K."/>
            <person name="Weinstock G."/>
            <person name="Elsik C.G."/>
            <person name="Reese J.T."/>
            <person name="Elhaik E."/>
            <person name="Landan G."/>
            <person name="Graur D."/>
            <person name="Arensburger P."/>
            <person name="Atkinson P."/>
            <person name="Beeman R.W."/>
            <person name="Beidler J."/>
            <person name="Brown S.J."/>
            <person name="Demuth J.P."/>
            <person name="Drury D.W."/>
            <person name="Du Y.Z."/>
            <person name="Fujiwara H."/>
            <person name="Lorenzen M."/>
            <person name="Maselli V."/>
            <person name="Osanai M."/>
            <person name="Park Y."/>
            <person name="Robertson H.M."/>
            <person name="Tu Z."/>
            <person name="Wang J.J."/>
            <person name="Wang S."/>
            <person name="Richards S."/>
            <person name="Song H."/>
            <person name="Zhang L."/>
            <person name="Sodergren E."/>
            <person name="Werner D."/>
            <person name="Stanke M."/>
            <person name="Morgenstern B."/>
            <person name="Solovyev V."/>
            <person name="Kosarev P."/>
            <person name="Brown G."/>
            <person name="Chen H.C."/>
            <person name="Ermolaeva O."/>
            <person name="Hlavina W."/>
            <person name="Kapustin Y."/>
            <person name="Kiryutin B."/>
            <person name="Kitts P."/>
            <person name="Maglott D."/>
            <person name="Pruitt K."/>
            <person name="Sapojnikov V."/>
            <person name="Souvorov A."/>
            <person name="Mackey A.J."/>
            <person name="Waterhouse R.M."/>
            <person name="Wyder S."/>
            <person name="Zdobnov E.M."/>
            <person name="Zdobnov E.M."/>
            <person name="Wyder S."/>
            <person name="Kriventseva E.V."/>
            <person name="Kadowaki T."/>
            <person name="Bork P."/>
            <person name="Aranda M."/>
            <person name="Bao R."/>
            <person name="Beermann A."/>
            <person name="Berns N."/>
            <person name="Bolognesi R."/>
            <person name="Bonneton F."/>
            <person name="Bopp D."/>
            <person name="Brown S.J."/>
            <person name="Bucher G."/>
            <person name="Butts T."/>
            <person name="Chaumot A."/>
            <person name="Denell R.E."/>
            <person name="Ferrier D.E."/>
            <person name="Friedrich M."/>
            <person name="Gordon C.M."/>
            <person name="Jindra M."/>
            <person name="Klingler M."/>
            <person name="Lan Q."/>
            <person name="Lattorff H.M."/>
            <person name="Laudet V."/>
            <person name="von Levetsow C."/>
            <person name="Liu Z."/>
            <person name="Lutz R."/>
            <person name="Lynch J.A."/>
            <person name="da Fonseca R.N."/>
            <person name="Posnien N."/>
            <person name="Reuter R."/>
            <person name="Roth S."/>
            <person name="Savard J."/>
            <person name="Schinko J.B."/>
            <person name="Schmitt C."/>
            <person name="Schoppmeier M."/>
            <person name="Schroder R."/>
            <person name="Shippy T.D."/>
            <person name="Simonnet F."/>
            <person name="Marques-Souza H."/>
            <person name="Tautz D."/>
            <person name="Tomoyasu Y."/>
            <person name="Trauner J."/>
            <person name="Van der Zee M."/>
            <person name="Vervoort M."/>
            <person name="Wittkopp N."/>
            <person name="Wimmer E.A."/>
            <person name="Yang X."/>
            <person name="Jones A.K."/>
            <person name="Sattelle D.B."/>
            <person name="Ebert P.R."/>
            <person name="Nelson D."/>
            <person name="Scott J.G."/>
            <person name="Beeman R.W."/>
            <person name="Muthukrishnan S."/>
            <person name="Kramer K.J."/>
            <person name="Arakane Y."/>
            <person name="Beeman R.W."/>
            <person name="Zhu Q."/>
            <person name="Hogenkamp D."/>
            <person name="Dixit R."/>
            <person name="Oppert B."/>
            <person name="Jiang H."/>
            <person name="Zou Z."/>
            <person name="Marshall J."/>
            <person name="Elpidina E."/>
            <person name="Vinokurov K."/>
            <person name="Oppert C."/>
            <person name="Zou Z."/>
            <person name="Evans J."/>
            <person name="Lu Z."/>
            <person name="Zhao P."/>
            <person name="Sumathipala N."/>
            <person name="Altincicek B."/>
            <person name="Vilcinskas A."/>
            <person name="Williams M."/>
            <person name="Hultmark D."/>
            <person name="Hetru C."/>
            <person name="Jiang H."/>
            <person name="Grimmelikhuijzen C.J."/>
            <person name="Hauser F."/>
            <person name="Cazzamali G."/>
            <person name="Williamson M."/>
            <person name="Park Y."/>
            <person name="Li B."/>
            <person name="Tanaka Y."/>
            <person name="Predel R."/>
            <person name="Neupert S."/>
            <person name="Schachtner J."/>
            <person name="Verleyen P."/>
            <person name="Raible F."/>
            <person name="Bork P."/>
            <person name="Friedrich M."/>
            <person name="Walden K.K."/>
            <person name="Robertson H.M."/>
            <person name="Angeli S."/>
            <person name="Foret S."/>
            <person name="Bucher G."/>
            <person name="Schuetz S."/>
            <person name="Maleszka R."/>
            <person name="Wimmer E.A."/>
            <person name="Beeman R.W."/>
            <person name="Lorenzen M."/>
            <person name="Tomoyasu Y."/>
            <person name="Miller S.C."/>
            <person name="Grossmann D."/>
            <person name="Bucher G."/>
        </authorList>
    </citation>
    <scope>NUCLEOTIDE SEQUENCE [LARGE SCALE GENOMIC DNA]</scope>
    <source>
        <strain evidence="17 18">Georgia GA2</strain>
    </source>
</reference>
<dbReference type="PRINTS" id="PR00385">
    <property type="entry name" value="P450"/>
</dbReference>
<name>A0A139WGM5_TRICA</name>
<evidence type="ECO:0000256" key="9">
    <source>
        <dbReference type="ARBA" id="ARBA00022848"/>
    </source>
</evidence>
<dbReference type="InterPro" id="IPR050196">
    <property type="entry name" value="Cytochrome_P450_Monoox"/>
</dbReference>
<evidence type="ECO:0000256" key="13">
    <source>
        <dbReference type="ARBA" id="ARBA00023136"/>
    </source>
</evidence>
<keyword evidence="8" id="KW-0256">Endoplasmic reticulum</keyword>
<keyword evidence="10 15" id="KW-0560">Oxidoreductase</keyword>
<dbReference type="InterPro" id="IPR001128">
    <property type="entry name" value="Cyt_P450"/>
</dbReference>